<organism evidence="1 2">
    <name type="scientific">Persea americana</name>
    <name type="common">Avocado</name>
    <dbReference type="NCBI Taxonomy" id="3435"/>
    <lineage>
        <taxon>Eukaryota</taxon>
        <taxon>Viridiplantae</taxon>
        <taxon>Streptophyta</taxon>
        <taxon>Embryophyta</taxon>
        <taxon>Tracheophyta</taxon>
        <taxon>Spermatophyta</taxon>
        <taxon>Magnoliopsida</taxon>
        <taxon>Magnoliidae</taxon>
        <taxon>Laurales</taxon>
        <taxon>Lauraceae</taxon>
        <taxon>Persea</taxon>
    </lineage>
</organism>
<evidence type="ECO:0000313" key="2">
    <source>
        <dbReference type="Proteomes" id="UP001234297"/>
    </source>
</evidence>
<dbReference type="EMBL" id="CM056811">
    <property type="protein sequence ID" value="KAJ8637082.1"/>
    <property type="molecule type" value="Genomic_DNA"/>
</dbReference>
<dbReference type="Proteomes" id="UP001234297">
    <property type="component" value="Chromosome 3"/>
</dbReference>
<accession>A0ACC2LW03</accession>
<comment type="caution">
    <text evidence="1">The sequence shown here is derived from an EMBL/GenBank/DDBJ whole genome shotgun (WGS) entry which is preliminary data.</text>
</comment>
<keyword evidence="2" id="KW-1185">Reference proteome</keyword>
<gene>
    <name evidence="1" type="ORF">MRB53_011349</name>
</gene>
<reference evidence="1 2" key="1">
    <citation type="journal article" date="2022" name="Hortic Res">
        <title>A haplotype resolved chromosomal level avocado genome allows analysis of novel avocado genes.</title>
        <authorList>
            <person name="Nath O."/>
            <person name="Fletcher S.J."/>
            <person name="Hayward A."/>
            <person name="Shaw L.M."/>
            <person name="Masouleh A.K."/>
            <person name="Furtado A."/>
            <person name="Henry R.J."/>
            <person name="Mitter N."/>
        </authorList>
    </citation>
    <scope>NUCLEOTIDE SEQUENCE [LARGE SCALE GENOMIC DNA]</scope>
    <source>
        <strain evidence="2">cv. Hass</strain>
    </source>
</reference>
<proteinExistence type="predicted"/>
<evidence type="ECO:0000313" key="1">
    <source>
        <dbReference type="EMBL" id="KAJ8637082.1"/>
    </source>
</evidence>
<name>A0ACC2LW03_PERAE</name>
<protein>
    <submittedName>
        <fullName evidence="1">Uncharacterized protein</fullName>
    </submittedName>
</protein>
<sequence length="532" mass="59232">MEKEQDEINDSLVEEVRLTIPVTDDETLPVLTFRTWVIGLTSCVFIAFINRYFIYRQNQVSISPDAIQVLILPLGKLMAATLPLIGYGYGGLLKSFFVDSPKMWWPGTVAQVSLYRAFHEADVRMKGKVTRLQFFVIVSVSSFAYYIVPNYFFPSITALSLVCWIWKNSVTAQQIGSARRGLGLGSFVLDYSTIYSYVGSPFTIPPFVIINSVVGFVLFLYVIVPIAYWMNSQDAKRFPLFSSHLFDADGHEYNVSRVLNEESLTIDRQKYNSYSKVYLPAFYAYKYAFGFAFVTALLTHAILYHGRSAWNYFREAYHDRHQRGDIHNRLMSKYRPIPLWWFYVIIVFSGVISISSLVIFKQQLQLPVWGFFLAISTAFIATFSNAVLSATANQKLNWNLVCLPKAEGSPGIKKISEVNEACLLKLASSSHPFPPAAANPFPPEAVATVNPFHLAATNPFPHETANTPAAANTTVVANTPVTANTLVEAPTSVNPLLPAAAISVHPAAASSVNLSPLTASHPTLNPFQIPHP</sequence>